<name>A0A0D2JEC7_9CHLO</name>
<dbReference type="OrthoDB" id="10441691at2759"/>
<feature type="chain" id="PRO_5002244806" evidence="1">
    <location>
        <begin position="22"/>
        <end position="362"/>
    </location>
</feature>
<evidence type="ECO:0000313" key="2">
    <source>
        <dbReference type="EMBL" id="KIY97932.1"/>
    </source>
</evidence>
<dbReference type="RefSeq" id="XP_013896952.1">
    <property type="nucleotide sequence ID" value="XM_014041498.1"/>
</dbReference>
<proteinExistence type="predicted"/>
<keyword evidence="3" id="KW-1185">Reference proteome</keyword>
<accession>A0A0D2JEC7</accession>
<feature type="signal peptide" evidence="1">
    <location>
        <begin position="1"/>
        <end position="21"/>
    </location>
</feature>
<evidence type="ECO:0000256" key="1">
    <source>
        <dbReference type="SAM" id="SignalP"/>
    </source>
</evidence>
<organism evidence="2 3">
    <name type="scientific">Monoraphidium neglectum</name>
    <dbReference type="NCBI Taxonomy" id="145388"/>
    <lineage>
        <taxon>Eukaryota</taxon>
        <taxon>Viridiplantae</taxon>
        <taxon>Chlorophyta</taxon>
        <taxon>core chlorophytes</taxon>
        <taxon>Chlorophyceae</taxon>
        <taxon>CS clade</taxon>
        <taxon>Sphaeropleales</taxon>
        <taxon>Selenastraceae</taxon>
        <taxon>Monoraphidium</taxon>
    </lineage>
</organism>
<dbReference type="Proteomes" id="UP000054498">
    <property type="component" value="Unassembled WGS sequence"/>
</dbReference>
<dbReference type="AlphaFoldDB" id="A0A0D2JEC7"/>
<evidence type="ECO:0000313" key="3">
    <source>
        <dbReference type="Proteomes" id="UP000054498"/>
    </source>
</evidence>
<protein>
    <submittedName>
        <fullName evidence="2">Uncharacterized protein</fullName>
    </submittedName>
</protein>
<gene>
    <name evidence="2" type="ORF">MNEG_10029</name>
</gene>
<keyword evidence="1" id="KW-0732">Signal</keyword>
<sequence>MRAAAVLILLAGAAVLTAAGAAPAASEAATALPDAAVAAATAATKLAHQTPSPGADDADGDDEPLFISPEEAAQQIAAAANPAAFADLDLPAPALVIHHGPGNVRVAREFAPGGSNDKAGRDAAAQRVLARFKTKKGAVTTGTSRKCSYPLNQLYFTEDSNKTISNLWLGSYSFNSYTFGSGNAGRNGPGKFGAACLSPPRWGPAFETTSKCSLAPPPFAKGMAQLALFNVYRDRPGDQFGAMTVVTSLKYYYGKAGGVERQEIVAQYWSPTRGFLTSFDIATGRPVTELSGNRAVHFKAPPGAVLGERLTTACSVAGQDRKNPIRKLSSVSRACAIKPTWYPDTRTFPSSNQAELYGYQCK</sequence>
<reference evidence="2 3" key="1">
    <citation type="journal article" date="2013" name="BMC Genomics">
        <title>Reconstruction of the lipid metabolism for the microalga Monoraphidium neglectum from its genome sequence reveals characteristics suitable for biofuel production.</title>
        <authorList>
            <person name="Bogen C."/>
            <person name="Al-Dilaimi A."/>
            <person name="Albersmeier A."/>
            <person name="Wichmann J."/>
            <person name="Grundmann M."/>
            <person name="Rupp O."/>
            <person name="Lauersen K.J."/>
            <person name="Blifernez-Klassen O."/>
            <person name="Kalinowski J."/>
            <person name="Goesmann A."/>
            <person name="Mussgnug J.H."/>
            <person name="Kruse O."/>
        </authorList>
    </citation>
    <scope>NUCLEOTIDE SEQUENCE [LARGE SCALE GENOMIC DNA]</scope>
    <source>
        <strain evidence="2 3">SAG 48.87</strain>
    </source>
</reference>
<dbReference type="KEGG" id="mng:MNEG_10029"/>
<dbReference type="EMBL" id="KK102373">
    <property type="protein sequence ID" value="KIY97932.1"/>
    <property type="molecule type" value="Genomic_DNA"/>
</dbReference>
<dbReference type="GeneID" id="25727150"/>